<evidence type="ECO:0000256" key="6">
    <source>
        <dbReference type="ARBA" id="ARBA00022617"/>
    </source>
</evidence>
<comment type="caution">
    <text evidence="15">Lacks conserved residue(s) required for the propagation of feature annotation.</text>
</comment>
<evidence type="ECO:0000313" key="19">
    <source>
        <dbReference type="EMBL" id="KKP03014.1"/>
    </source>
</evidence>
<dbReference type="SMART" id="SM00747">
    <property type="entry name" value="CFEM"/>
    <property type="match status" value="1"/>
</dbReference>
<evidence type="ECO:0000256" key="12">
    <source>
        <dbReference type="ARBA" id="ARBA00023157"/>
    </source>
</evidence>
<gene>
    <name evidence="19" type="ORF">THAR02_04893</name>
</gene>
<keyword evidence="4" id="KW-1003">Cell membrane</keyword>
<keyword evidence="12 15" id="KW-1015">Disulfide bond</keyword>
<organism evidence="19 20">
    <name type="scientific">Trichoderma harzianum</name>
    <name type="common">Hypocrea lixii</name>
    <dbReference type="NCBI Taxonomy" id="5544"/>
    <lineage>
        <taxon>Eukaryota</taxon>
        <taxon>Fungi</taxon>
        <taxon>Dikarya</taxon>
        <taxon>Ascomycota</taxon>
        <taxon>Pezizomycotina</taxon>
        <taxon>Sordariomycetes</taxon>
        <taxon>Hypocreomycetidae</taxon>
        <taxon>Hypocreales</taxon>
        <taxon>Hypocreaceae</taxon>
        <taxon>Trichoderma</taxon>
    </lineage>
</organism>
<evidence type="ECO:0000256" key="9">
    <source>
        <dbReference type="ARBA" id="ARBA00022729"/>
    </source>
</evidence>
<feature type="domain" description="CFEM" evidence="18">
    <location>
        <begin position="1"/>
        <end position="110"/>
    </location>
</feature>
<dbReference type="GO" id="GO:0005886">
    <property type="term" value="C:plasma membrane"/>
    <property type="evidence" value="ECO:0007669"/>
    <property type="project" value="UniProtKB-SubCell"/>
</dbReference>
<dbReference type="Pfam" id="PF05730">
    <property type="entry name" value="CFEM"/>
    <property type="match status" value="1"/>
</dbReference>
<keyword evidence="6 15" id="KW-0349">Heme</keyword>
<feature type="binding site" description="axial binding residue" evidence="15">
    <location>
        <position position="45"/>
    </location>
    <ligand>
        <name>heme</name>
        <dbReference type="ChEBI" id="CHEBI:30413"/>
    </ligand>
    <ligandPart>
        <name>Fe</name>
        <dbReference type="ChEBI" id="CHEBI:18248"/>
    </ligandPart>
</feature>
<evidence type="ECO:0000256" key="17">
    <source>
        <dbReference type="SAM" id="SignalP"/>
    </source>
</evidence>
<evidence type="ECO:0000256" key="8">
    <source>
        <dbReference type="ARBA" id="ARBA00022723"/>
    </source>
</evidence>
<dbReference type="GO" id="GO:0046872">
    <property type="term" value="F:metal ion binding"/>
    <property type="evidence" value="ECO:0007669"/>
    <property type="project" value="UniProtKB-UniRule"/>
</dbReference>
<evidence type="ECO:0000313" key="20">
    <source>
        <dbReference type="Proteomes" id="UP000034112"/>
    </source>
</evidence>
<feature type="disulfide bond" evidence="15">
    <location>
        <begin position="50"/>
        <end position="83"/>
    </location>
</feature>
<feature type="compositionally biased region" description="Low complexity" evidence="16">
    <location>
        <begin position="100"/>
        <end position="175"/>
    </location>
</feature>
<dbReference type="PANTHER" id="PTHR37928:SF2">
    <property type="entry name" value="GPI ANCHORED CFEM DOMAIN PROTEIN (AFU_ORTHOLOGUE AFUA_6G10580)"/>
    <property type="match status" value="1"/>
</dbReference>
<feature type="region of interest" description="Disordered" evidence="16">
    <location>
        <begin position="88"/>
        <end position="175"/>
    </location>
</feature>
<keyword evidence="9 17" id="KW-0732">Signal</keyword>
<name>A0A0G0AD89_TRIHA</name>
<dbReference type="PANTHER" id="PTHR37928">
    <property type="entry name" value="CFEM DOMAIN PROTEIN (AFU_ORTHOLOGUE AFUA_6G14090)"/>
    <property type="match status" value="1"/>
</dbReference>
<evidence type="ECO:0000256" key="16">
    <source>
        <dbReference type="SAM" id="MobiDB-lite"/>
    </source>
</evidence>
<protein>
    <recommendedName>
        <fullName evidence="18">CFEM domain-containing protein</fullName>
    </recommendedName>
</protein>
<feature type="chain" id="PRO_5002530902" description="CFEM domain-containing protein" evidence="17">
    <location>
        <begin position="18"/>
        <end position="199"/>
    </location>
</feature>
<comment type="subcellular location">
    <subcellularLocation>
        <location evidence="1">Cell membrane</location>
        <topology evidence="1">Lipid-anchor</topology>
        <topology evidence="1">GPI-anchor</topology>
    </subcellularLocation>
    <subcellularLocation>
        <location evidence="2">Secreted</location>
    </subcellularLocation>
</comment>
<evidence type="ECO:0000256" key="2">
    <source>
        <dbReference type="ARBA" id="ARBA00004613"/>
    </source>
</evidence>
<evidence type="ECO:0000256" key="11">
    <source>
        <dbReference type="ARBA" id="ARBA00023136"/>
    </source>
</evidence>
<keyword evidence="5" id="KW-0964">Secreted</keyword>
<dbReference type="Proteomes" id="UP000034112">
    <property type="component" value="Unassembled WGS sequence"/>
</dbReference>
<evidence type="ECO:0000256" key="5">
    <source>
        <dbReference type="ARBA" id="ARBA00022525"/>
    </source>
</evidence>
<accession>A0A0G0AD89</accession>
<dbReference type="PROSITE" id="PS52012">
    <property type="entry name" value="CFEM"/>
    <property type="match status" value="1"/>
</dbReference>
<dbReference type="OMA" id="DVACCIA"/>
<feature type="disulfide bond" evidence="15">
    <location>
        <begin position="41"/>
        <end position="48"/>
    </location>
</feature>
<proteinExistence type="inferred from homology"/>
<keyword evidence="13" id="KW-0325">Glycoprotein</keyword>
<feature type="signal peptide" evidence="17">
    <location>
        <begin position="1"/>
        <end position="17"/>
    </location>
</feature>
<evidence type="ECO:0000256" key="1">
    <source>
        <dbReference type="ARBA" id="ARBA00004609"/>
    </source>
</evidence>
<dbReference type="AlphaFoldDB" id="A0A0G0AD89"/>
<dbReference type="InterPro" id="IPR051735">
    <property type="entry name" value="CFEM_domain"/>
</dbReference>
<evidence type="ECO:0000256" key="3">
    <source>
        <dbReference type="ARBA" id="ARBA00010031"/>
    </source>
</evidence>
<reference evidence="20" key="1">
    <citation type="journal article" date="2015" name="Genome Announc.">
        <title>Draft whole-genome sequence of the biocontrol agent Trichoderma harzianum T6776.</title>
        <authorList>
            <person name="Baroncelli R."/>
            <person name="Piaggeschi G."/>
            <person name="Fiorini L."/>
            <person name="Bertolini E."/>
            <person name="Zapparata A."/>
            <person name="Pe M.E."/>
            <person name="Sarrocco S."/>
            <person name="Vannacci G."/>
        </authorList>
    </citation>
    <scope>NUCLEOTIDE SEQUENCE [LARGE SCALE GENOMIC DNA]</scope>
    <source>
        <strain evidence="20">T6776</strain>
    </source>
</reference>
<comment type="caution">
    <text evidence="19">The sequence shown here is derived from an EMBL/GenBank/DDBJ whole genome shotgun (WGS) entry which is preliminary data.</text>
</comment>
<evidence type="ECO:0000259" key="18">
    <source>
        <dbReference type="PROSITE" id="PS52012"/>
    </source>
</evidence>
<keyword evidence="8 15" id="KW-0479">Metal-binding</keyword>
<keyword evidence="10 15" id="KW-0408">Iron</keyword>
<evidence type="ECO:0000256" key="7">
    <source>
        <dbReference type="ARBA" id="ARBA00022622"/>
    </source>
</evidence>
<evidence type="ECO:0000256" key="13">
    <source>
        <dbReference type="ARBA" id="ARBA00023180"/>
    </source>
</evidence>
<dbReference type="GO" id="GO:0005576">
    <property type="term" value="C:extracellular region"/>
    <property type="evidence" value="ECO:0007669"/>
    <property type="project" value="UniProtKB-SubCell"/>
</dbReference>
<keyword evidence="14" id="KW-0449">Lipoprotein</keyword>
<sequence>MKASVLSLVFLSGLAAAQSGIPTCATGCVTQFTTGTSIAGCGQLDIACICKNADFLSGIACCLASSCDQAAQTQAVNYAKQICSSAGVSTPDSVVCNEKSSSSSTEASHESTTASESSSSTATTGSSDSSTTDSSESSTTAESSTSGPATTNSASRTTATSAAQQTTSAASTTSSNVAAPLASAGSFVGAAIAVLAAAL</sequence>
<dbReference type="GO" id="GO:0098552">
    <property type="term" value="C:side of membrane"/>
    <property type="evidence" value="ECO:0007669"/>
    <property type="project" value="UniProtKB-KW"/>
</dbReference>
<dbReference type="OrthoDB" id="3065412at2759"/>
<comment type="similarity">
    <text evidence="3">Belongs to the RBT5 family.</text>
</comment>
<evidence type="ECO:0000256" key="10">
    <source>
        <dbReference type="ARBA" id="ARBA00023004"/>
    </source>
</evidence>
<dbReference type="EMBL" id="JOKZ01000127">
    <property type="protein sequence ID" value="KKP03014.1"/>
    <property type="molecule type" value="Genomic_DNA"/>
</dbReference>
<evidence type="ECO:0000256" key="15">
    <source>
        <dbReference type="PROSITE-ProRule" id="PRU01356"/>
    </source>
</evidence>
<dbReference type="InterPro" id="IPR008427">
    <property type="entry name" value="Extracellular_membr_CFEM_dom"/>
</dbReference>
<keyword evidence="7" id="KW-0336">GPI-anchor</keyword>
<keyword evidence="11" id="KW-0472">Membrane</keyword>
<evidence type="ECO:0000256" key="14">
    <source>
        <dbReference type="ARBA" id="ARBA00023288"/>
    </source>
</evidence>
<evidence type="ECO:0000256" key="4">
    <source>
        <dbReference type="ARBA" id="ARBA00022475"/>
    </source>
</evidence>